<comment type="similarity">
    <text evidence="6">Belongs to the dolichyldiphosphatase family.</text>
</comment>
<feature type="region of interest" description="Disordered" evidence="7">
    <location>
        <begin position="643"/>
        <end position="666"/>
    </location>
</feature>
<dbReference type="Pfam" id="PF01569">
    <property type="entry name" value="PAP2"/>
    <property type="match status" value="1"/>
</dbReference>
<evidence type="ECO:0000256" key="4">
    <source>
        <dbReference type="ARBA" id="ARBA00022989"/>
    </source>
</evidence>
<feature type="transmembrane region" description="Helical" evidence="6">
    <location>
        <begin position="103"/>
        <end position="120"/>
    </location>
</feature>
<feature type="domain" description="CMP/dCMP-type deaminase" evidence="8">
    <location>
        <begin position="445"/>
        <end position="584"/>
    </location>
</feature>
<evidence type="ECO:0000256" key="7">
    <source>
        <dbReference type="SAM" id="MobiDB-lite"/>
    </source>
</evidence>
<dbReference type="OrthoDB" id="302705at2759"/>
<dbReference type="GO" id="GO:0008610">
    <property type="term" value="P:lipid biosynthetic process"/>
    <property type="evidence" value="ECO:0007669"/>
    <property type="project" value="TreeGrafter"/>
</dbReference>
<dbReference type="Pfam" id="PF18785">
    <property type="entry name" value="Inv-AAD"/>
    <property type="match status" value="1"/>
</dbReference>
<dbReference type="RefSeq" id="XP_025347233.1">
    <property type="nucleotide sequence ID" value="XM_025492771.1"/>
</dbReference>
<dbReference type="SUPFAM" id="SSF48317">
    <property type="entry name" value="Acid phosphatase/Vanadium-dependent haloperoxidase"/>
    <property type="match status" value="1"/>
</dbReference>
<name>A0A316U6U7_9BASI</name>
<dbReference type="GO" id="GO:0006487">
    <property type="term" value="P:protein N-linked glycosylation"/>
    <property type="evidence" value="ECO:0007669"/>
    <property type="project" value="UniProtKB-UniRule"/>
</dbReference>
<dbReference type="STRING" id="1684307.A0A316U6U7"/>
<dbReference type="Gene3D" id="1.20.144.10">
    <property type="entry name" value="Phosphatidic acid phosphatase type 2/haloperoxidase"/>
    <property type="match status" value="1"/>
</dbReference>
<feature type="compositionally biased region" description="Low complexity" evidence="7">
    <location>
        <begin position="415"/>
        <end position="427"/>
    </location>
</feature>
<feature type="transmembrane region" description="Helical" evidence="6">
    <location>
        <begin position="167"/>
        <end position="186"/>
    </location>
</feature>
<keyword evidence="4 6" id="KW-1133">Transmembrane helix</keyword>
<dbReference type="InterPro" id="IPR002125">
    <property type="entry name" value="CMP_dCMP_dom"/>
</dbReference>
<gene>
    <name evidence="9" type="ORF">BCV69DRAFT_283605</name>
</gene>
<feature type="region of interest" description="Disordered" evidence="7">
    <location>
        <begin position="203"/>
        <end position="270"/>
    </location>
</feature>
<dbReference type="GO" id="GO:0005789">
    <property type="term" value="C:endoplasmic reticulum membrane"/>
    <property type="evidence" value="ECO:0007669"/>
    <property type="project" value="UniProtKB-SubCell"/>
</dbReference>
<accession>A0A316U6U7</accession>
<evidence type="ECO:0000259" key="8">
    <source>
        <dbReference type="PROSITE" id="PS51747"/>
    </source>
</evidence>
<dbReference type="GO" id="GO:0006139">
    <property type="term" value="P:nucleobase-containing compound metabolic process"/>
    <property type="evidence" value="ECO:0007669"/>
    <property type="project" value="UniProtKB-ARBA"/>
</dbReference>
<keyword evidence="5 6" id="KW-0472">Membrane</keyword>
<dbReference type="Proteomes" id="UP000245942">
    <property type="component" value="Unassembled WGS sequence"/>
</dbReference>
<keyword evidence="2 6" id="KW-0812">Transmembrane</keyword>
<comment type="catalytic activity">
    <reaction evidence="6">
        <text>a di-trans,poly-cis-dolichyl diphosphate + H2O = a di-trans,poly-cis-dolichyl phosphate + phosphate + H(+)</text>
        <dbReference type="Rhea" id="RHEA:14385"/>
        <dbReference type="Rhea" id="RHEA-COMP:19498"/>
        <dbReference type="Rhea" id="RHEA-COMP:19506"/>
        <dbReference type="ChEBI" id="CHEBI:15377"/>
        <dbReference type="ChEBI" id="CHEBI:15378"/>
        <dbReference type="ChEBI" id="CHEBI:43474"/>
        <dbReference type="ChEBI" id="CHEBI:57497"/>
        <dbReference type="ChEBI" id="CHEBI:57683"/>
        <dbReference type="EC" id="3.6.1.43"/>
    </reaction>
</comment>
<dbReference type="AlphaFoldDB" id="A0A316U6U7"/>
<dbReference type="PANTHER" id="PTHR11247">
    <property type="entry name" value="PALMITOYL-PROTEIN THIOESTERASE/DOLICHYLDIPHOSPHATASE 1"/>
    <property type="match status" value="1"/>
</dbReference>
<dbReference type="PROSITE" id="PS51747">
    <property type="entry name" value="CYT_DCMP_DEAMINASES_2"/>
    <property type="match status" value="1"/>
</dbReference>
<keyword evidence="10" id="KW-1185">Reference proteome</keyword>
<feature type="compositionally biased region" description="Low complexity" evidence="7">
    <location>
        <begin position="243"/>
        <end position="263"/>
    </location>
</feature>
<dbReference type="CDD" id="cd03382">
    <property type="entry name" value="PAP2_dolichyldiphosphatase"/>
    <property type="match status" value="1"/>
</dbReference>
<evidence type="ECO:0000313" key="10">
    <source>
        <dbReference type="Proteomes" id="UP000245942"/>
    </source>
</evidence>
<evidence type="ECO:0000256" key="2">
    <source>
        <dbReference type="ARBA" id="ARBA00022692"/>
    </source>
</evidence>
<evidence type="ECO:0000256" key="1">
    <source>
        <dbReference type="ARBA" id="ARBA00004141"/>
    </source>
</evidence>
<dbReference type="UniPathway" id="UPA00378"/>
<dbReference type="InterPro" id="IPR016193">
    <property type="entry name" value="Cytidine_deaminase-like"/>
</dbReference>
<dbReference type="InterPro" id="IPR039667">
    <property type="entry name" value="Dolichyldiphosphatase_PAP2"/>
</dbReference>
<evidence type="ECO:0000313" key="9">
    <source>
        <dbReference type="EMBL" id="PWN20073.1"/>
    </source>
</evidence>
<sequence length="666" mass="72307">MLSGKAAGGSSLDPGKYVALGLTHVQYDGTDKLAKLLALVTLSPIFLLCAYVTIIIYRRELTFINALVGQLGCEGINWGLKRLIRQPRPYGHLGKGYGMPSSHSQFIGFFCAFFLSHFYLHHPKAAVPRTLVNTMRRFEHLFAMLAIAGLTAATCYSRYHLSYHTPLQIFVGLFTGLAIGFVYYYLTEYLPRQPLRLPAPFRSAAASPESSPVREPVRTTSLRRRSRNGSNDATRPSERTARSSRSAGPSASSAPAAPPRQSSLNTHRRRSSLSSLLKTELYPAPPIRQLILDHPLAVAFRLRDSWTVWLDGGIEGEYEAWRSEWERRRKPYPSDWKRGIGQDQQQTNQRLNSIAEKLDGFMLDGPGDEQSAVAKAKGGVAMLSGGPSSSGSSSGQAYSQDLETNFAADTKSNLADGGAQGAASGSGMPSTSAAGAGAVPTTSAATPLKLMKLALRQASRCEPTSTAFCVGCIIAVSGSEEVVATGFSRELEGNTHAEQCALDKLVSSPGRIEGEEAKTGEETEVLELDLYTTMEPCSERLSGATPCAQRILSFNQASPLLSLPPSLGTGSATSPVPRQARARIVRVYQGVSEPEDFIKDNVGLNLLRGGGIEVVRVVEGQQREKGEEEGWIEREALRLAKWGHEDQAHEKEGESRFWKEEGGEEV</sequence>
<evidence type="ECO:0000256" key="5">
    <source>
        <dbReference type="ARBA" id="ARBA00023136"/>
    </source>
</evidence>
<comment type="subcellular location">
    <subcellularLocation>
        <location evidence="6">Endoplasmic reticulum membrane</location>
        <topology evidence="6">Multi-pass membrane protein</topology>
    </subcellularLocation>
    <subcellularLocation>
        <location evidence="1">Membrane</location>
        <topology evidence="1">Multi-pass membrane protein</topology>
    </subcellularLocation>
</comment>
<dbReference type="GeneID" id="37014505"/>
<keyword evidence="3 6" id="KW-0378">Hydrolase</keyword>
<proteinExistence type="inferred from homology"/>
<evidence type="ECO:0000256" key="3">
    <source>
        <dbReference type="ARBA" id="ARBA00022801"/>
    </source>
</evidence>
<comment type="pathway">
    <text evidence="6">Protein modification; protein glycosylation.</text>
</comment>
<keyword evidence="6" id="KW-0256">Endoplasmic reticulum</keyword>
<dbReference type="Gene3D" id="3.40.140.10">
    <property type="entry name" value="Cytidine Deaminase, domain 2"/>
    <property type="match status" value="1"/>
</dbReference>
<dbReference type="InterPro" id="IPR036938">
    <property type="entry name" value="PAP2/HPO_sf"/>
</dbReference>
<dbReference type="InterPro" id="IPR000326">
    <property type="entry name" value="PAP2/HPO"/>
</dbReference>
<dbReference type="EMBL" id="KZ819329">
    <property type="protein sequence ID" value="PWN20073.1"/>
    <property type="molecule type" value="Genomic_DNA"/>
</dbReference>
<protein>
    <recommendedName>
        <fullName evidence="6">Dolichyldiphosphatase</fullName>
        <ecNumber evidence="6">3.6.1.43</ecNumber>
    </recommendedName>
</protein>
<reference evidence="9 10" key="1">
    <citation type="journal article" date="2018" name="Mol. Biol. Evol.">
        <title>Broad Genomic Sampling Reveals a Smut Pathogenic Ancestry of the Fungal Clade Ustilaginomycotina.</title>
        <authorList>
            <person name="Kijpornyongpan T."/>
            <person name="Mondo S.J."/>
            <person name="Barry K."/>
            <person name="Sandor L."/>
            <person name="Lee J."/>
            <person name="Lipzen A."/>
            <person name="Pangilinan J."/>
            <person name="LaButti K."/>
            <person name="Hainaut M."/>
            <person name="Henrissat B."/>
            <person name="Grigoriev I.V."/>
            <person name="Spatafora J.W."/>
            <person name="Aime M.C."/>
        </authorList>
    </citation>
    <scope>NUCLEOTIDE SEQUENCE [LARGE SCALE GENOMIC DNA]</scope>
    <source>
        <strain evidence="9 10">MCA 4718</strain>
    </source>
</reference>
<feature type="transmembrane region" description="Helical" evidence="6">
    <location>
        <begin position="141"/>
        <end position="161"/>
    </location>
</feature>
<feature type="region of interest" description="Disordered" evidence="7">
    <location>
        <begin position="412"/>
        <end position="439"/>
    </location>
</feature>
<comment type="function">
    <text evidence="6">Required for efficient N-glycosylation. Necessary for maintaining optimal levels of dolichol-linked oligosaccharides. Hydrolyzes dolichyl pyrophosphate at a very high rate and dolichyl monophosphate at a much lower rate. Does not act on phosphatidate.</text>
</comment>
<organism evidence="9 10">
    <name type="scientific">Pseudomicrostroma glucosiphilum</name>
    <dbReference type="NCBI Taxonomy" id="1684307"/>
    <lineage>
        <taxon>Eukaryota</taxon>
        <taxon>Fungi</taxon>
        <taxon>Dikarya</taxon>
        <taxon>Basidiomycota</taxon>
        <taxon>Ustilaginomycotina</taxon>
        <taxon>Exobasidiomycetes</taxon>
        <taxon>Microstromatales</taxon>
        <taxon>Microstromatales incertae sedis</taxon>
        <taxon>Pseudomicrostroma</taxon>
    </lineage>
</organism>
<feature type="transmembrane region" description="Helical" evidence="6">
    <location>
        <begin position="36"/>
        <end position="57"/>
    </location>
</feature>
<dbReference type="SUPFAM" id="SSF53927">
    <property type="entry name" value="Cytidine deaminase-like"/>
    <property type="match status" value="1"/>
</dbReference>
<dbReference type="PANTHER" id="PTHR11247:SF1">
    <property type="entry name" value="DOLICHYLDIPHOSPHATASE 1"/>
    <property type="match status" value="1"/>
</dbReference>
<evidence type="ECO:0000256" key="6">
    <source>
        <dbReference type="RuleBase" id="RU367078"/>
    </source>
</evidence>
<dbReference type="EC" id="3.6.1.43" evidence="6"/>
<dbReference type="GO" id="GO:0047874">
    <property type="term" value="F:dolichyldiphosphatase activity"/>
    <property type="evidence" value="ECO:0007669"/>
    <property type="project" value="UniProtKB-UniRule"/>
</dbReference>